<protein>
    <submittedName>
        <fullName evidence="1">Uncharacterized protein</fullName>
    </submittedName>
</protein>
<evidence type="ECO:0000313" key="1">
    <source>
        <dbReference type="EMBL" id="SPD30283.1"/>
    </source>
</evidence>
<dbReference type="EMBL" id="OIVN01006309">
    <property type="protein sequence ID" value="SPD30283.1"/>
    <property type="molecule type" value="Genomic_DNA"/>
</dbReference>
<organism evidence="1">
    <name type="scientific">Fagus sylvatica</name>
    <name type="common">Beechnut</name>
    <dbReference type="NCBI Taxonomy" id="28930"/>
    <lineage>
        <taxon>Eukaryota</taxon>
        <taxon>Viridiplantae</taxon>
        <taxon>Streptophyta</taxon>
        <taxon>Embryophyta</taxon>
        <taxon>Tracheophyta</taxon>
        <taxon>Spermatophyta</taxon>
        <taxon>Magnoliopsida</taxon>
        <taxon>eudicotyledons</taxon>
        <taxon>Gunneridae</taxon>
        <taxon>Pentapetalae</taxon>
        <taxon>rosids</taxon>
        <taxon>fabids</taxon>
        <taxon>Fagales</taxon>
        <taxon>Fagaceae</taxon>
        <taxon>Fagus</taxon>
    </lineage>
</organism>
<gene>
    <name evidence="1" type="ORF">FSB_LOCUS58165</name>
</gene>
<sequence>MAQMVGTDEIESLRIELAEIGRSIRSSFRQHTSSFRSSTSGLSSTKGDVDAEFALQWAAIERLPTFERLRSSLFDEDGDVGDTDNKEKRVTDVTKLGPEERHLFIERLHQAH</sequence>
<accession>A0A2N9J1I2</accession>
<dbReference type="AlphaFoldDB" id="A0A2N9J1I2"/>
<reference evidence="1" key="1">
    <citation type="submission" date="2018-02" db="EMBL/GenBank/DDBJ databases">
        <authorList>
            <person name="Cohen D.B."/>
            <person name="Kent A.D."/>
        </authorList>
    </citation>
    <scope>NUCLEOTIDE SEQUENCE</scope>
</reference>
<proteinExistence type="predicted"/>
<name>A0A2N9J1I2_FAGSY</name>